<dbReference type="STRING" id="589385.SAMN05421504_10398"/>
<dbReference type="AlphaFoldDB" id="A0A1H3CNP4"/>
<dbReference type="PRINTS" id="PR00111">
    <property type="entry name" value="ABHYDROLASE"/>
</dbReference>
<reference evidence="2 3" key="1">
    <citation type="submission" date="2016-10" db="EMBL/GenBank/DDBJ databases">
        <authorList>
            <person name="de Groot N.N."/>
        </authorList>
    </citation>
    <scope>NUCLEOTIDE SEQUENCE [LARGE SCALE GENOMIC DNA]</scope>
    <source>
        <strain evidence="2 3">CPCC 202699</strain>
    </source>
</reference>
<dbReference type="OrthoDB" id="3249793at2"/>
<protein>
    <submittedName>
        <fullName evidence="2">Pimeloyl-ACP methyl ester carboxylesterase</fullName>
    </submittedName>
</protein>
<dbReference type="InterPro" id="IPR029058">
    <property type="entry name" value="AB_hydrolase_fold"/>
</dbReference>
<feature type="domain" description="AB hydrolase-1" evidence="1">
    <location>
        <begin position="15"/>
        <end position="236"/>
    </location>
</feature>
<keyword evidence="3" id="KW-1185">Reference proteome</keyword>
<accession>A0A1H3CNP4</accession>
<dbReference type="InterPro" id="IPR050228">
    <property type="entry name" value="Carboxylesterase_BioH"/>
</dbReference>
<dbReference type="Proteomes" id="UP000199515">
    <property type="component" value="Unassembled WGS sequence"/>
</dbReference>
<name>A0A1H3CNP4_9PSEU</name>
<gene>
    <name evidence="2" type="ORF">SAMN05421504_10398</name>
</gene>
<dbReference type="PANTHER" id="PTHR43194:SF2">
    <property type="entry name" value="PEROXISOMAL MEMBRANE PROTEIN LPX1"/>
    <property type="match status" value="1"/>
</dbReference>
<dbReference type="Gene3D" id="3.40.50.1820">
    <property type="entry name" value="alpha/beta hydrolase"/>
    <property type="match status" value="1"/>
</dbReference>
<dbReference type="GO" id="GO:0003824">
    <property type="term" value="F:catalytic activity"/>
    <property type="evidence" value="ECO:0007669"/>
    <property type="project" value="UniProtKB-ARBA"/>
</dbReference>
<sequence length="239" mass="25068">MNLTIDEQGDGKPTLLLHGGAGPQSVAGFARLLAGRARVITPTHPGFGGTERPDWLTTVAGLADVYARLLDERDLREVAVIGNSIGGWIAAELALRSPRVGNLVLVNAVGIVVDGEPIADVSQLSMDELAKLSYHDPEKFRVDPESLSPEQKLGMAANRAALAVYGNGTAMTDPTLKERLAGITQPTLVVWGESDGIVTPGYGRALAAAIPGARFQLLTGAGHVPQIEAPERLLEAIAT</sequence>
<dbReference type="InterPro" id="IPR000073">
    <property type="entry name" value="AB_hydrolase_1"/>
</dbReference>
<dbReference type="PANTHER" id="PTHR43194">
    <property type="entry name" value="HYDROLASE ALPHA/BETA FOLD FAMILY"/>
    <property type="match status" value="1"/>
</dbReference>
<evidence type="ECO:0000313" key="3">
    <source>
        <dbReference type="Proteomes" id="UP000199515"/>
    </source>
</evidence>
<evidence type="ECO:0000313" key="2">
    <source>
        <dbReference type="EMBL" id="SDX55773.1"/>
    </source>
</evidence>
<evidence type="ECO:0000259" key="1">
    <source>
        <dbReference type="Pfam" id="PF12697"/>
    </source>
</evidence>
<organism evidence="2 3">
    <name type="scientific">Amycolatopsis xylanica</name>
    <dbReference type="NCBI Taxonomy" id="589385"/>
    <lineage>
        <taxon>Bacteria</taxon>
        <taxon>Bacillati</taxon>
        <taxon>Actinomycetota</taxon>
        <taxon>Actinomycetes</taxon>
        <taxon>Pseudonocardiales</taxon>
        <taxon>Pseudonocardiaceae</taxon>
        <taxon>Amycolatopsis</taxon>
    </lineage>
</organism>
<dbReference type="EMBL" id="FNON01000003">
    <property type="protein sequence ID" value="SDX55773.1"/>
    <property type="molecule type" value="Genomic_DNA"/>
</dbReference>
<proteinExistence type="predicted"/>
<dbReference type="Pfam" id="PF12697">
    <property type="entry name" value="Abhydrolase_6"/>
    <property type="match status" value="1"/>
</dbReference>
<dbReference type="RefSeq" id="WP_091289225.1">
    <property type="nucleotide sequence ID" value="NZ_FNON01000003.1"/>
</dbReference>
<dbReference type="SUPFAM" id="SSF53474">
    <property type="entry name" value="alpha/beta-Hydrolases"/>
    <property type="match status" value="1"/>
</dbReference>